<proteinExistence type="predicted"/>
<keyword evidence="2 6" id="KW-0812">Transmembrane</keyword>
<dbReference type="PaxDb" id="2850-Phatr44234"/>
<name>B5Y5T3_PHATC</name>
<feature type="region of interest" description="Disordered" evidence="5">
    <location>
        <begin position="32"/>
        <end position="51"/>
    </location>
</feature>
<reference evidence="8 9" key="1">
    <citation type="journal article" date="2008" name="Nature">
        <title>The Phaeodactylum genome reveals the evolutionary history of diatom genomes.</title>
        <authorList>
            <person name="Bowler C."/>
            <person name="Allen A.E."/>
            <person name="Badger J.H."/>
            <person name="Grimwood J."/>
            <person name="Jabbari K."/>
            <person name="Kuo A."/>
            <person name="Maheswari U."/>
            <person name="Martens C."/>
            <person name="Maumus F."/>
            <person name="Otillar R.P."/>
            <person name="Rayko E."/>
            <person name="Salamov A."/>
            <person name="Vandepoele K."/>
            <person name="Beszteri B."/>
            <person name="Gruber A."/>
            <person name="Heijde M."/>
            <person name="Katinka M."/>
            <person name="Mock T."/>
            <person name="Valentin K."/>
            <person name="Verret F."/>
            <person name="Berges J.A."/>
            <person name="Brownlee C."/>
            <person name="Cadoret J.P."/>
            <person name="Chiovitti A."/>
            <person name="Choi C.J."/>
            <person name="Coesel S."/>
            <person name="De Martino A."/>
            <person name="Detter J.C."/>
            <person name="Durkin C."/>
            <person name="Falciatore A."/>
            <person name="Fournet J."/>
            <person name="Haruta M."/>
            <person name="Huysman M.J."/>
            <person name="Jenkins B.D."/>
            <person name="Jiroutova K."/>
            <person name="Jorgensen R.E."/>
            <person name="Joubert Y."/>
            <person name="Kaplan A."/>
            <person name="Kroger N."/>
            <person name="Kroth P.G."/>
            <person name="La Roche J."/>
            <person name="Lindquist E."/>
            <person name="Lommer M."/>
            <person name="Martin-Jezequel V."/>
            <person name="Lopez P.J."/>
            <person name="Lucas S."/>
            <person name="Mangogna M."/>
            <person name="McGinnis K."/>
            <person name="Medlin L.K."/>
            <person name="Montsant A."/>
            <person name="Oudot-Le Secq M.P."/>
            <person name="Napoli C."/>
            <person name="Obornik M."/>
            <person name="Parker M.S."/>
            <person name="Petit J.L."/>
            <person name="Porcel B.M."/>
            <person name="Poulsen N."/>
            <person name="Robison M."/>
            <person name="Rychlewski L."/>
            <person name="Rynearson T.A."/>
            <person name="Schmutz J."/>
            <person name="Shapiro H."/>
            <person name="Siaut M."/>
            <person name="Stanley M."/>
            <person name="Sussman M.R."/>
            <person name="Taylor A.R."/>
            <person name="Vardi A."/>
            <person name="von Dassow P."/>
            <person name="Vyverman W."/>
            <person name="Willis A."/>
            <person name="Wyrwicz L.S."/>
            <person name="Rokhsar D.S."/>
            <person name="Weissenbach J."/>
            <person name="Armbrust E.V."/>
            <person name="Green B.R."/>
            <person name="Van de Peer Y."/>
            <person name="Grigoriev I.V."/>
        </authorList>
    </citation>
    <scope>NUCLEOTIDE SEQUENCE [LARGE SCALE GENOMIC DNA]</scope>
    <source>
        <strain evidence="8 9">CCAP 1055/1</strain>
    </source>
</reference>
<evidence type="ECO:0000256" key="3">
    <source>
        <dbReference type="ARBA" id="ARBA00022989"/>
    </source>
</evidence>
<dbReference type="GeneID" id="7204137"/>
<dbReference type="RefSeq" id="XP_002186520.1">
    <property type="nucleotide sequence ID" value="XM_002186484.1"/>
</dbReference>
<dbReference type="HOGENOM" id="CLU_861845_0_0_1"/>
<dbReference type="AlphaFoldDB" id="B5Y5T3"/>
<dbReference type="GO" id="GO:0005739">
    <property type="term" value="C:mitochondrion"/>
    <property type="evidence" value="ECO:0007669"/>
    <property type="project" value="UniProtKB-SubCell"/>
</dbReference>
<gene>
    <name evidence="8" type="ORF">PHATR_44234</name>
</gene>
<evidence type="ECO:0000256" key="2">
    <source>
        <dbReference type="ARBA" id="ARBA00022692"/>
    </source>
</evidence>
<accession>B5Y5T3</accession>
<evidence type="ECO:0000256" key="5">
    <source>
        <dbReference type="SAM" id="MobiDB-lite"/>
    </source>
</evidence>
<dbReference type="InterPro" id="IPR007667">
    <property type="entry name" value="Hypoxia_induced_domain"/>
</dbReference>
<protein>
    <recommendedName>
        <fullName evidence="7">HIG1 domain-containing protein</fullName>
    </recommendedName>
</protein>
<feature type="domain" description="HIG1" evidence="7">
    <location>
        <begin position="159"/>
        <end position="250"/>
    </location>
</feature>
<evidence type="ECO:0000256" key="6">
    <source>
        <dbReference type="SAM" id="Phobius"/>
    </source>
</evidence>
<feature type="compositionally biased region" description="Basic and acidic residues" evidence="5">
    <location>
        <begin position="288"/>
        <end position="299"/>
    </location>
</feature>
<keyword evidence="9" id="KW-1185">Reference proteome</keyword>
<evidence type="ECO:0000313" key="9">
    <source>
        <dbReference type="Proteomes" id="UP000000759"/>
    </source>
</evidence>
<evidence type="ECO:0000259" key="7">
    <source>
        <dbReference type="PROSITE" id="PS51503"/>
    </source>
</evidence>
<organism evidence="8 9">
    <name type="scientific">Phaeodactylum tricornutum (strain CCAP 1055/1)</name>
    <dbReference type="NCBI Taxonomy" id="556484"/>
    <lineage>
        <taxon>Eukaryota</taxon>
        <taxon>Sar</taxon>
        <taxon>Stramenopiles</taxon>
        <taxon>Ochrophyta</taxon>
        <taxon>Bacillariophyta</taxon>
        <taxon>Bacillariophyceae</taxon>
        <taxon>Bacillariophycidae</taxon>
        <taxon>Naviculales</taxon>
        <taxon>Phaeodactylaceae</taxon>
        <taxon>Phaeodactylum</taxon>
    </lineage>
</organism>
<evidence type="ECO:0000256" key="1">
    <source>
        <dbReference type="ARBA" id="ARBA00004173"/>
    </source>
</evidence>
<dbReference type="eggNOG" id="ENOG502SFV5">
    <property type="taxonomic scope" value="Eukaryota"/>
</dbReference>
<keyword evidence="3 6" id="KW-1133">Transmembrane helix</keyword>
<feature type="compositionally biased region" description="Polar residues" evidence="5">
    <location>
        <begin position="312"/>
        <end position="323"/>
    </location>
</feature>
<evidence type="ECO:0000313" key="8">
    <source>
        <dbReference type="EMBL" id="ACI65990.1"/>
    </source>
</evidence>
<feature type="transmembrane region" description="Helical" evidence="6">
    <location>
        <begin position="56"/>
        <end position="74"/>
    </location>
</feature>
<feature type="transmembrane region" description="Helical" evidence="6">
    <location>
        <begin position="223"/>
        <end position="242"/>
    </location>
</feature>
<dbReference type="OMA" id="RMHEMAS"/>
<dbReference type="PROSITE" id="PS51503">
    <property type="entry name" value="HIG1"/>
    <property type="match status" value="1"/>
</dbReference>
<feature type="compositionally biased region" description="Polar residues" evidence="5">
    <location>
        <begin position="1"/>
        <end position="24"/>
    </location>
</feature>
<feature type="transmembrane region" description="Helical" evidence="6">
    <location>
        <begin position="187"/>
        <end position="203"/>
    </location>
</feature>
<reference evidence="9" key="2">
    <citation type="submission" date="2008-08" db="EMBL/GenBank/DDBJ databases">
        <authorList>
            <consortium name="Diatom Consortium"/>
            <person name="Grigoriev I."/>
            <person name="Grimwood J."/>
            <person name="Kuo A."/>
            <person name="Otillar R.P."/>
            <person name="Salamov A."/>
            <person name="Detter J.C."/>
            <person name="Lindquist E."/>
            <person name="Shapiro H."/>
            <person name="Lucas S."/>
            <person name="Glavina del Rio T."/>
            <person name="Pitluck S."/>
            <person name="Rokhsar D."/>
            <person name="Bowler C."/>
        </authorList>
    </citation>
    <scope>GENOME REANNOTATION</scope>
    <source>
        <strain evidence="9">CCAP 1055/1</strain>
    </source>
</reference>
<dbReference type="OrthoDB" id="36576at2759"/>
<feature type="region of interest" description="Disordered" evidence="5">
    <location>
        <begin position="280"/>
        <end position="323"/>
    </location>
</feature>
<dbReference type="Pfam" id="PF04588">
    <property type="entry name" value="HIG_1_N"/>
    <property type="match status" value="1"/>
</dbReference>
<keyword evidence="4 6" id="KW-0472">Membrane</keyword>
<feature type="region of interest" description="Disordered" evidence="5">
    <location>
        <begin position="1"/>
        <end position="25"/>
    </location>
</feature>
<evidence type="ECO:0000256" key="4">
    <source>
        <dbReference type="ARBA" id="ARBA00023136"/>
    </source>
</evidence>
<sequence>MSPTNTSTLESSVAESKNTSSTQKHLLKHAIMQSEPGILTPASRSDEATEEASNEGLIHAFFTMVPAAGAVMIAMRDPRFVKWTNWQSRTALVVMPTLFMFSFSGESRHLGKMREIANETKHSSETVRWAEDALEHIDAPVMNHRETEEHLLKLYQKSVKDSGVNIVPGDQLGIHHRIANYTAANPIKVLATLALPSVAWIFYGNTGKQHLDFSVKLMHTRVFGQFATISILLGVIGFKEFMDYNGRFITEREANDRVEEMQHVRQALMSRLHADKEQVQAQQQKIKSAHDQDVKNHDVHSKKKKVQKQSETQDATDPVASTV</sequence>
<dbReference type="EMBL" id="CP001142">
    <property type="protein sequence ID" value="ACI65990.1"/>
    <property type="molecule type" value="Genomic_DNA"/>
</dbReference>
<dbReference type="KEGG" id="pti:PHATR_44234"/>
<dbReference type="Proteomes" id="UP000000759">
    <property type="component" value="Chromosome 3"/>
</dbReference>
<comment type="subcellular location">
    <subcellularLocation>
        <location evidence="1">Mitochondrion</location>
    </subcellularLocation>
</comment>
<dbReference type="InParanoid" id="B5Y5T3"/>